<dbReference type="Proteomes" id="UP000187608">
    <property type="component" value="Unassembled WGS sequence"/>
</dbReference>
<dbReference type="InterPro" id="IPR005145">
    <property type="entry name" value="Sua5_C"/>
</dbReference>
<evidence type="ECO:0000256" key="5">
    <source>
        <dbReference type="ARBA" id="ARBA00022490"/>
    </source>
</evidence>
<dbReference type="FunFam" id="3.40.50.11030:FF:000001">
    <property type="entry name" value="Threonylcarbamoyl-AMP synthase"/>
    <property type="match status" value="1"/>
</dbReference>
<feature type="binding site" evidence="14">
    <location>
        <position position="147"/>
    </location>
    <ligand>
        <name>ATP</name>
        <dbReference type="ChEBI" id="CHEBI:30616"/>
    </ligand>
</feature>
<evidence type="ECO:0000256" key="8">
    <source>
        <dbReference type="ARBA" id="ARBA00022695"/>
    </source>
</evidence>
<keyword evidence="10 13" id="KW-0067">ATP-binding</keyword>
<evidence type="ECO:0000259" key="15">
    <source>
        <dbReference type="PROSITE" id="PS51163"/>
    </source>
</evidence>
<feature type="domain" description="YrdC-like" evidence="15">
    <location>
        <begin position="9"/>
        <end position="195"/>
    </location>
</feature>
<gene>
    <name evidence="16" type="ORF">SAMN05421687_102320</name>
</gene>
<feature type="binding site" evidence="14">
    <location>
        <position position="137"/>
    </location>
    <ligand>
        <name>L-threonine</name>
        <dbReference type="ChEBI" id="CHEBI:57926"/>
    </ligand>
</feature>
<feature type="binding site" evidence="14">
    <location>
        <position position="113"/>
    </location>
    <ligand>
        <name>ATP</name>
        <dbReference type="ChEBI" id="CHEBI:30616"/>
    </ligand>
</feature>
<reference evidence="17" key="1">
    <citation type="submission" date="2017-01" db="EMBL/GenBank/DDBJ databases">
        <authorList>
            <person name="Varghese N."/>
            <person name="Submissions S."/>
        </authorList>
    </citation>
    <scope>NUCLEOTIDE SEQUENCE [LARGE SCALE GENOMIC DNA]</scope>
    <source>
        <strain evidence="17">DSM 23127</strain>
    </source>
</reference>
<feature type="binding site" evidence="14">
    <location>
        <position position="139"/>
    </location>
    <ligand>
        <name>ATP</name>
        <dbReference type="ChEBI" id="CHEBI:30616"/>
    </ligand>
</feature>
<evidence type="ECO:0000256" key="6">
    <source>
        <dbReference type="ARBA" id="ARBA00022679"/>
    </source>
</evidence>
<evidence type="ECO:0000256" key="9">
    <source>
        <dbReference type="ARBA" id="ARBA00022741"/>
    </source>
</evidence>
<keyword evidence="5 13" id="KW-0963">Cytoplasm</keyword>
<keyword evidence="8 13" id="KW-0548">Nucleotidyltransferase</keyword>
<comment type="catalytic activity">
    <reaction evidence="12 13">
        <text>L-threonine + hydrogencarbonate + ATP = L-threonylcarbamoyladenylate + diphosphate + H2O</text>
        <dbReference type="Rhea" id="RHEA:36407"/>
        <dbReference type="ChEBI" id="CHEBI:15377"/>
        <dbReference type="ChEBI" id="CHEBI:17544"/>
        <dbReference type="ChEBI" id="CHEBI:30616"/>
        <dbReference type="ChEBI" id="CHEBI:33019"/>
        <dbReference type="ChEBI" id="CHEBI:57926"/>
        <dbReference type="ChEBI" id="CHEBI:73682"/>
        <dbReference type="EC" id="2.7.7.87"/>
    </reaction>
</comment>
<accession>A0A1N7IVQ6</accession>
<evidence type="ECO:0000256" key="14">
    <source>
        <dbReference type="PIRSR" id="PIRSR004930-1"/>
    </source>
</evidence>
<dbReference type="SUPFAM" id="SSF55821">
    <property type="entry name" value="YrdC/RibB"/>
    <property type="match status" value="1"/>
</dbReference>
<dbReference type="InterPro" id="IPR006070">
    <property type="entry name" value="Sua5-like_dom"/>
</dbReference>
<evidence type="ECO:0000256" key="2">
    <source>
        <dbReference type="ARBA" id="ARBA00007663"/>
    </source>
</evidence>
<evidence type="ECO:0000313" key="17">
    <source>
        <dbReference type="Proteomes" id="UP000187608"/>
    </source>
</evidence>
<proteinExistence type="inferred from homology"/>
<dbReference type="Pfam" id="PF01300">
    <property type="entry name" value="Sua5_yciO_yrdC"/>
    <property type="match status" value="1"/>
</dbReference>
<name>A0A1N7IVQ6_9BACI</name>
<dbReference type="EC" id="2.7.7.87" evidence="3 13"/>
<organism evidence="16 17">
    <name type="scientific">Salimicrobium flavidum</name>
    <dbReference type="NCBI Taxonomy" id="570947"/>
    <lineage>
        <taxon>Bacteria</taxon>
        <taxon>Bacillati</taxon>
        <taxon>Bacillota</taxon>
        <taxon>Bacilli</taxon>
        <taxon>Bacillales</taxon>
        <taxon>Bacillaceae</taxon>
        <taxon>Salimicrobium</taxon>
    </lineage>
</organism>
<feature type="binding site" evidence="14">
    <location>
        <position position="177"/>
    </location>
    <ligand>
        <name>L-threonine</name>
        <dbReference type="ChEBI" id="CHEBI:57926"/>
    </ligand>
</feature>
<dbReference type="OrthoDB" id="9814580at2"/>
<evidence type="ECO:0000256" key="1">
    <source>
        <dbReference type="ARBA" id="ARBA00004496"/>
    </source>
</evidence>
<dbReference type="NCBIfam" id="TIGR00057">
    <property type="entry name" value="L-threonylcarbamoyladenylate synthase"/>
    <property type="match status" value="1"/>
</dbReference>
<evidence type="ECO:0000256" key="10">
    <source>
        <dbReference type="ARBA" id="ARBA00022840"/>
    </source>
</evidence>
<keyword evidence="7 13" id="KW-0819">tRNA processing</keyword>
<evidence type="ECO:0000256" key="11">
    <source>
        <dbReference type="ARBA" id="ARBA00029774"/>
    </source>
</evidence>
<dbReference type="GO" id="GO:0005524">
    <property type="term" value="F:ATP binding"/>
    <property type="evidence" value="ECO:0007669"/>
    <property type="project" value="UniProtKB-UniRule"/>
</dbReference>
<dbReference type="PANTHER" id="PTHR17490:SF16">
    <property type="entry name" value="THREONYLCARBAMOYL-AMP SYNTHASE"/>
    <property type="match status" value="1"/>
</dbReference>
<dbReference type="InterPro" id="IPR050156">
    <property type="entry name" value="TC-AMP_synthase_SUA5"/>
</dbReference>
<keyword evidence="6 13" id="KW-0808">Transferase</keyword>
<dbReference type="GO" id="GO:0006450">
    <property type="term" value="P:regulation of translational fidelity"/>
    <property type="evidence" value="ECO:0007669"/>
    <property type="project" value="TreeGrafter"/>
</dbReference>
<dbReference type="GO" id="GO:0000049">
    <property type="term" value="F:tRNA binding"/>
    <property type="evidence" value="ECO:0007669"/>
    <property type="project" value="TreeGrafter"/>
</dbReference>
<dbReference type="RefSeq" id="WP_076557281.1">
    <property type="nucleotide sequence ID" value="NZ_FTOC01000002.1"/>
</dbReference>
<protein>
    <recommendedName>
        <fullName evidence="4 13">Threonylcarbamoyl-AMP synthase</fullName>
        <shortName evidence="13">TC-AMP synthase</shortName>
        <ecNumber evidence="3 13">2.7.7.87</ecNumber>
    </recommendedName>
    <alternativeName>
        <fullName evidence="11 13">L-threonylcarbamoyladenylate synthase</fullName>
    </alternativeName>
</protein>
<dbReference type="GO" id="GO:0061710">
    <property type="term" value="F:L-threonylcarbamoyladenylate synthase"/>
    <property type="evidence" value="ECO:0007669"/>
    <property type="project" value="UniProtKB-EC"/>
</dbReference>
<sequence length="335" mass="35993">METKLWKTGEGMKEAAAALKKGEAVAFPTETVYGLGADATRETAVQKIFEAKGRPADNPLIVHIGDRSQLGSVASHWTETAEKCMDAFWPGPLTIIVPSNNQAASNVTAGLGTIGVRMPDHPVALDLLREVGLPVAAPSANSSGKPSPTTAQHVYQDLHGKIAGIVDGGRTGVGVESTVVDCTSDIPVILRPGGVTKEDLEQVFREVRVDPALLDTEEQPKSPGMKYRHYAPEVPLWLVEGDDQKFAALLDEYKRQGEKVGVIASRELAENLDHSPLIECGSRHDLTEVAGELYGALRAFNRSEVSLILCESFEETEVGAAVMNRLRKAADFTVS</sequence>
<feature type="binding site" evidence="14">
    <location>
        <position position="31"/>
    </location>
    <ligand>
        <name>L-threonine</name>
        <dbReference type="ChEBI" id="CHEBI:57926"/>
    </ligand>
</feature>
<dbReference type="GO" id="GO:0003725">
    <property type="term" value="F:double-stranded RNA binding"/>
    <property type="evidence" value="ECO:0007669"/>
    <property type="project" value="UniProtKB-UniRule"/>
</dbReference>
<dbReference type="PIRSF" id="PIRSF004930">
    <property type="entry name" value="Tln_factor_SUA5"/>
    <property type="match status" value="1"/>
</dbReference>
<feature type="binding site" evidence="14">
    <location>
        <position position="54"/>
    </location>
    <ligand>
        <name>ATP</name>
        <dbReference type="ChEBI" id="CHEBI:30616"/>
    </ligand>
</feature>
<comment type="subcellular location">
    <subcellularLocation>
        <location evidence="1 13">Cytoplasm</location>
    </subcellularLocation>
</comment>
<dbReference type="STRING" id="570947.SAMN05421687_102320"/>
<feature type="binding site" evidence="14">
    <location>
        <position position="230"/>
    </location>
    <ligand>
        <name>ATP</name>
        <dbReference type="ChEBI" id="CHEBI:30616"/>
    </ligand>
</feature>
<dbReference type="PANTHER" id="PTHR17490">
    <property type="entry name" value="SUA5"/>
    <property type="match status" value="1"/>
</dbReference>
<feature type="binding site" evidence="14">
    <location>
        <position position="58"/>
    </location>
    <ligand>
        <name>ATP</name>
        <dbReference type="ChEBI" id="CHEBI:30616"/>
    </ligand>
</feature>
<dbReference type="AlphaFoldDB" id="A0A1N7IVQ6"/>
<evidence type="ECO:0000256" key="7">
    <source>
        <dbReference type="ARBA" id="ARBA00022694"/>
    </source>
</evidence>
<feature type="binding site" evidence="14">
    <location>
        <position position="117"/>
    </location>
    <ligand>
        <name>L-threonine</name>
        <dbReference type="ChEBI" id="CHEBI:57926"/>
    </ligand>
</feature>
<comment type="similarity">
    <text evidence="2 13">Belongs to the SUA5 family.</text>
</comment>
<evidence type="ECO:0000256" key="13">
    <source>
        <dbReference type="PIRNR" id="PIRNR004930"/>
    </source>
</evidence>
<dbReference type="Pfam" id="PF03481">
    <property type="entry name" value="Sua5_C"/>
    <property type="match status" value="1"/>
</dbReference>
<dbReference type="EMBL" id="FTOC01000002">
    <property type="protein sequence ID" value="SIS41183.1"/>
    <property type="molecule type" value="Genomic_DNA"/>
</dbReference>
<dbReference type="PROSITE" id="PS51163">
    <property type="entry name" value="YRDC"/>
    <property type="match status" value="1"/>
</dbReference>
<dbReference type="InterPro" id="IPR017945">
    <property type="entry name" value="DHBP_synth_RibB-like_a/b_dom"/>
</dbReference>
<evidence type="ECO:0000256" key="12">
    <source>
        <dbReference type="ARBA" id="ARBA00048366"/>
    </source>
</evidence>
<keyword evidence="9 13" id="KW-0547">Nucleotide-binding</keyword>
<dbReference type="GO" id="GO:0005737">
    <property type="term" value="C:cytoplasm"/>
    <property type="evidence" value="ECO:0007669"/>
    <property type="project" value="UniProtKB-SubCell"/>
</dbReference>
<dbReference type="InterPro" id="IPR010923">
    <property type="entry name" value="T(6)A37_SUA5"/>
</dbReference>
<dbReference type="FunFam" id="3.90.870.10:FF:000008">
    <property type="entry name" value="Threonylcarbamoyl-AMP synthase"/>
    <property type="match status" value="1"/>
</dbReference>
<feature type="binding site" evidence="14">
    <location>
        <position position="63"/>
    </location>
    <ligand>
        <name>ATP</name>
        <dbReference type="ChEBI" id="CHEBI:30616"/>
    </ligand>
</feature>
<feature type="binding site" evidence="14">
    <location>
        <position position="191"/>
    </location>
    <ligand>
        <name>ATP</name>
        <dbReference type="ChEBI" id="CHEBI:30616"/>
    </ligand>
</feature>
<evidence type="ECO:0000256" key="3">
    <source>
        <dbReference type="ARBA" id="ARBA00012584"/>
    </source>
</evidence>
<dbReference type="Gene3D" id="3.90.870.10">
    <property type="entry name" value="DHBP synthase"/>
    <property type="match status" value="1"/>
</dbReference>
<keyword evidence="17" id="KW-1185">Reference proteome</keyword>
<evidence type="ECO:0000313" key="16">
    <source>
        <dbReference type="EMBL" id="SIS41183.1"/>
    </source>
</evidence>
<comment type="function">
    <text evidence="13">Required for the formation of a threonylcarbamoyl group on adenosine at position 37 (t(6)A37) in tRNAs that read codons beginning with adenine.</text>
</comment>
<dbReference type="InterPro" id="IPR038385">
    <property type="entry name" value="Sua5/YwlC_C"/>
</dbReference>
<dbReference type="Gene3D" id="3.40.50.11030">
    <property type="entry name" value="Threonylcarbamoyl-AMP synthase, C-terminal domain"/>
    <property type="match status" value="1"/>
</dbReference>
<evidence type="ECO:0000256" key="4">
    <source>
        <dbReference type="ARBA" id="ARBA00015492"/>
    </source>
</evidence>
<dbReference type="GO" id="GO:0008033">
    <property type="term" value="P:tRNA processing"/>
    <property type="evidence" value="ECO:0007669"/>
    <property type="project" value="UniProtKB-KW"/>
</dbReference>